<gene>
    <name evidence="1" type="ORF">SAMN02910414_01488</name>
</gene>
<dbReference type="AlphaFoldDB" id="A0A1H3JK74"/>
<name>A0A1H3JK74_9FIRM</name>
<dbReference type="Proteomes" id="UP000183918">
    <property type="component" value="Unassembled WGS sequence"/>
</dbReference>
<dbReference type="RefSeq" id="WP_159429336.1">
    <property type="nucleotide sequence ID" value="NZ_FNPG01000016.1"/>
</dbReference>
<dbReference type="EMBL" id="FNPG01000016">
    <property type="protein sequence ID" value="SDY39989.1"/>
    <property type="molecule type" value="Genomic_DNA"/>
</dbReference>
<reference evidence="1 2" key="1">
    <citation type="submission" date="2016-10" db="EMBL/GenBank/DDBJ databases">
        <authorList>
            <person name="de Groot N.N."/>
        </authorList>
    </citation>
    <scope>NUCLEOTIDE SEQUENCE [LARGE SCALE GENOMIC DNA]</scope>
    <source>
        <strain evidence="1 2">DSM 14045</strain>
    </source>
</reference>
<keyword evidence="2" id="KW-1185">Reference proteome</keyword>
<accession>A0A1H3JK74</accession>
<proteinExistence type="predicted"/>
<organism evidence="1 2">
    <name type="scientific">Lachnobacterium bovis DSM 14045</name>
    <dbReference type="NCBI Taxonomy" id="1122142"/>
    <lineage>
        <taxon>Bacteria</taxon>
        <taxon>Bacillati</taxon>
        <taxon>Bacillota</taxon>
        <taxon>Clostridia</taxon>
        <taxon>Lachnospirales</taxon>
        <taxon>Lachnospiraceae</taxon>
        <taxon>Lachnobacterium</taxon>
    </lineage>
</organism>
<sequence length="53" mass="6308">MFAKLKIKLDDNTLDYTKSSMFQGILFEKIDTEYADYDVIDNYELFKGNFKIN</sequence>
<evidence type="ECO:0000313" key="1">
    <source>
        <dbReference type="EMBL" id="SDY39989.1"/>
    </source>
</evidence>
<protein>
    <submittedName>
        <fullName evidence="1">Uncharacterized protein</fullName>
    </submittedName>
</protein>
<dbReference type="OrthoDB" id="425607at2"/>
<evidence type="ECO:0000313" key="2">
    <source>
        <dbReference type="Proteomes" id="UP000183918"/>
    </source>
</evidence>